<dbReference type="Gene3D" id="3.80.10.10">
    <property type="entry name" value="Ribonuclease Inhibitor"/>
    <property type="match status" value="1"/>
</dbReference>
<reference evidence="7" key="1">
    <citation type="submission" date="2019-10" db="EMBL/GenBank/DDBJ databases">
        <title>The sequence and de novo assembly of the wild yak genome.</title>
        <authorList>
            <person name="Liu Y."/>
        </authorList>
    </citation>
    <scope>NUCLEOTIDE SEQUENCE [LARGE SCALE GENOMIC DNA]</scope>
    <source>
        <strain evidence="7">WY2019</strain>
    </source>
</reference>
<protein>
    <recommendedName>
        <fullName evidence="6">SCAN box domain-containing protein</fullName>
    </recommendedName>
</protein>
<dbReference type="InterPro" id="IPR032675">
    <property type="entry name" value="LRR_dom_sf"/>
</dbReference>
<keyword evidence="4" id="KW-0539">Nucleus</keyword>
<dbReference type="FunFam" id="3.80.10.10:FF:000158">
    <property type="entry name" value="Leucine rich repeat containing 75A"/>
    <property type="match status" value="1"/>
</dbReference>
<dbReference type="PROSITE" id="PS50804">
    <property type="entry name" value="SCAN_BOX"/>
    <property type="match status" value="1"/>
</dbReference>
<dbReference type="GO" id="GO:0005634">
    <property type="term" value="C:nucleus"/>
    <property type="evidence" value="ECO:0007669"/>
    <property type="project" value="UniProtKB-SubCell"/>
</dbReference>
<dbReference type="EMBL" id="VBQZ03000055">
    <property type="protein sequence ID" value="MXQ89445.1"/>
    <property type="molecule type" value="Genomic_DNA"/>
</dbReference>
<keyword evidence="2" id="KW-0677">Repeat</keyword>
<comment type="subcellular location">
    <subcellularLocation>
        <location evidence="4">Nucleus</location>
    </subcellularLocation>
</comment>
<evidence type="ECO:0000256" key="4">
    <source>
        <dbReference type="PROSITE-ProRule" id="PRU00187"/>
    </source>
</evidence>
<dbReference type="InterPro" id="IPR003309">
    <property type="entry name" value="SCAN_dom"/>
</dbReference>
<dbReference type="SUPFAM" id="SSF52047">
    <property type="entry name" value="RNI-like"/>
    <property type="match status" value="1"/>
</dbReference>
<dbReference type="Proteomes" id="UP000322234">
    <property type="component" value="Unassembled WGS sequence"/>
</dbReference>
<dbReference type="PANTHER" id="PTHR39654:SF3">
    <property type="entry name" value="LEUCINE RICH REPEAT CONTAINING 75A"/>
    <property type="match status" value="1"/>
</dbReference>
<keyword evidence="8" id="KW-1185">Reference proteome</keyword>
<comment type="caution">
    <text evidence="7">The sequence shown here is derived from an EMBL/GenBank/DDBJ whole genome shotgun (WGS) entry which is preliminary data.</text>
</comment>
<sequence length="592" mass="67186">MFSPSRRTTSSSRAQVLLTWKTDKAQSGPRNAEKEILALRLLRDTETCRQNFRNFPYPDLAGPRKALNQLRELCLKWLRPEIHSKEQILELLVLEQFLSILPGEVRTWVKSQYPRNSEEVVTLVEDLTQILKEEAAPQNFTLSQETPEDDPKGRQAFQAGWFNDLVTKGSDLIHEIVSESFFSCKRSVLMGLTVYRPTVIPMLEEPWMVLKEILEGPSPEWETKAQECTLVENVSKLKKDGIKLIKLEEPSDYDDRMEGQVAETFRRIPTKRRHFGVKKSVLSQEDGPVEDYKYDIYRSDFEKHSNLIMQFGTQSDNKTFMYDEDKTFIPGDLGMESTSLDDVLYRYASFRNLVDPITHDLIISLARYIHCPKPEGDALGAMEKLCRQLTYHLSPHSQWRRHRGLVKRKPQACLKAVLAGSPPDNTVDLSGIPLTSRDLERVTSYLQRCGEQVDSVELGFTGLTDDMVLQLLPALSTLPRMTTLALNGNRLTRALLRDLTDALRDPRKFPSVTWIDLGNNVDIFSLPQPFLLSLRKRSPKQGHLPTILELGEGPGSGHETQDETLGPEDPGGGPETPARDQEGRETVGATQT</sequence>
<dbReference type="CDD" id="cd07936">
    <property type="entry name" value="SCAN"/>
    <property type="match status" value="1"/>
</dbReference>
<dbReference type="SMART" id="SM00431">
    <property type="entry name" value="SCAN"/>
    <property type="match status" value="1"/>
</dbReference>
<feature type="domain" description="SCAN box" evidence="6">
    <location>
        <begin position="49"/>
        <end position="127"/>
    </location>
</feature>
<feature type="region of interest" description="Disordered" evidence="5">
    <location>
        <begin position="544"/>
        <end position="592"/>
    </location>
</feature>
<dbReference type="InterPro" id="IPR038269">
    <property type="entry name" value="SCAN_sf"/>
</dbReference>
<dbReference type="FunFam" id="1.10.4020.10:FF:000001">
    <property type="entry name" value="zinc finger protein 263 isoform X1"/>
    <property type="match status" value="1"/>
</dbReference>
<evidence type="ECO:0000313" key="7">
    <source>
        <dbReference type="EMBL" id="MXQ89445.1"/>
    </source>
</evidence>
<dbReference type="AlphaFoldDB" id="A0A6B0RHG7"/>
<comment type="similarity">
    <text evidence="3">Belongs to the LRRC75 family.</text>
</comment>
<evidence type="ECO:0000256" key="2">
    <source>
        <dbReference type="ARBA" id="ARBA00022737"/>
    </source>
</evidence>
<evidence type="ECO:0000256" key="5">
    <source>
        <dbReference type="SAM" id="MobiDB-lite"/>
    </source>
</evidence>
<dbReference type="SUPFAM" id="SSF47353">
    <property type="entry name" value="Retrovirus capsid dimerization domain-like"/>
    <property type="match status" value="1"/>
</dbReference>
<name>A0A6B0RHG7_9CETA</name>
<evidence type="ECO:0000256" key="3">
    <source>
        <dbReference type="ARBA" id="ARBA00060993"/>
    </source>
</evidence>
<proteinExistence type="inferred from homology"/>
<evidence type="ECO:0000256" key="1">
    <source>
        <dbReference type="ARBA" id="ARBA00022614"/>
    </source>
</evidence>
<gene>
    <name evidence="7" type="ORF">E5288_WYG000883</name>
</gene>
<evidence type="ECO:0000259" key="6">
    <source>
        <dbReference type="PROSITE" id="PS50804"/>
    </source>
</evidence>
<keyword evidence="1" id="KW-0433">Leucine-rich repeat</keyword>
<dbReference type="Pfam" id="PF02023">
    <property type="entry name" value="SCAN"/>
    <property type="match status" value="1"/>
</dbReference>
<evidence type="ECO:0000313" key="8">
    <source>
        <dbReference type="Proteomes" id="UP000322234"/>
    </source>
</evidence>
<organism evidence="7 8">
    <name type="scientific">Bos mutus</name>
    <name type="common">wild yak</name>
    <dbReference type="NCBI Taxonomy" id="72004"/>
    <lineage>
        <taxon>Eukaryota</taxon>
        <taxon>Metazoa</taxon>
        <taxon>Chordata</taxon>
        <taxon>Craniata</taxon>
        <taxon>Vertebrata</taxon>
        <taxon>Euteleostomi</taxon>
        <taxon>Mammalia</taxon>
        <taxon>Eutheria</taxon>
        <taxon>Laurasiatheria</taxon>
        <taxon>Artiodactyla</taxon>
        <taxon>Ruminantia</taxon>
        <taxon>Pecora</taxon>
        <taxon>Bovidae</taxon>
        <taxon>Bovinae</taxon>
        <taxon>Bos</taxon>
    </lineage>
</organism>
<dbReference type="PANTHER" id="PTHR39654">
    <property type="entry name" value="LEUCINE-RICH REPEAT-CONTAINING PROTEIN 75A-LIKE ISOFORM X1"/>
    <property type="match status" value="1"/>
</dbReference>
<dbReference type="Gene3D" id="1.10.4020.10">
    <property type="entry name" value="DNA breaking-rejoining enzymes"/>
    <property type="match status" value="1"/>
</dbReference>
<accession>A0A6B0RHG7</accession>